<evidence type="ECO:0000313" key="3">
    <source>
        <dbReference type="Proteomes" id="UP000325763"/>
    </source>
</evidence>
<feature type="transmembrane region" description="Helical" evidence="1">
    <location>
        <begin position="109"/>
        <end position="130"/>
    </location>
</feature>
<gene>
    <name evidence="2" type="ORF">CP978_01835</name>
</gene>
<name>A0A5P2VZM8_9ACTN</name>
<dbReference type="Proteomes" id="UP000325763">
    <property type="component" value="Chromosome"/>
</dbReference>
<keyword evidence="1" id="KW-0472">Membrane</keyword>
<evidence type="ECO:0008006" key="4">
    <source>
        <dbReference type="Google" id="ProtNLM"/>
    </source>
</evidence>
<dbReference type="SUPFAM" id="SSF103473">
    <property type="entry name" value="MFS general substrate transporter"/>
    <property type="match status" value="1"/>
</dbReference>
<protein>
    <recommendedName>
        <fullName evidence="4">MFS transporter</fullName>
    </recommendedName>
</protein>
<proteinExistence type="predicted"/>
<keyword evidence="1" id="KW-0812">Transmembrane</keyword>
<feature type="transmembrane region" description="Helical" evidence="1">
    <location>
        <begin position="52"/>
        <end position="71"/>
    </location>
</feature>
<dbReference type="InterPro" id="IPR036259">
    <property type="entry name" value="MFS_trans_sf"/>
</dbReference>
<accession>A0A5P2VZM8</accession>
<feature type="transmembrane region" description="Helical" evidence="1">
    <location>
        <begin position="136"/>
        <end position="160"/>
    </location>
</feature>
<evidence type="ECO:0000256" key="1">
    <source>
        <dbReference type="SAM" id="Phobius"/>
    </source>
</evidence>
<feature type="transmembrane region" description="Helical" evidence="1">
    <location>
        <begin position="77"/>
        <end position="100"/>
    </location>
</feature>
<feature type="transmembrane region" description="Helical" evidence="1">
    <location>
        <begin position="27"/>
        <end position="45"/>
    </location>
</feature>
<keyword evidence="1" id="KW-1133">Transmembrane helix</keyword>
<reference evidence="2 3" key="1">
    <citation type="submission" date="2017-09" db="EMBL/GenBank/DDBJ databases">
        <title>Streptomyces genome completion.</title>
        <authorList>
            <person name="Lee N."/>
            <person name="Cho B.-K."/>
        </authorList>
    </citation>
    <scope>NUCLEOTIDE SEQUENCE [LARGE SCALE GENOMIC DNA]</scope>
    <source>
        <strain evidence="2 3">ATCC 14899</strain>
    </source>
</reference>
<evidence type="ECO:0000313" key="2">
    <source>
        <dbReference type="EMBL" id="QEV37466.1"/>
    </source>
</evidence>
<sequence length="184" mass="18425">MSLFLGLVPIVLVGAFAVTAPIVGASAAFVAFGVGTVVSVLTGNARPHSLRSLGSAALVVGSVMFIGAVGADALPLLWIAAVFGGAGLGAVFSGITRGLVPEVAPHERAALFATIYLVAYLSMGLSAIVAGPFVDVVGIGTVAVSFGIVTAVVALVSVFTTTTHTTRRKKAIAPRQAARTQPAR</sequence>
<dbReference type="AlphaFoldDB" id="A0A5P2VZM8"/>
<organism evidence="2 3">
    <name type="scientific">Streptomyces nodosus</name>
    <dbReference type="NCBI Taxonomy" id="40318"/>
    <lineage>
        <taxon>Bacteria</taxon>
        <taxon>Bacillati</taxon>
        <taxon>Actinomycetota</taxon>
        <taxon>Actinomycetes</taxon>
        <taxon>Kitasatosporales</taxon>
        <taxon>Streptomycetaceae</taxon>
        <taxon>Streptomyces</taxon>
    </lineage>
</organism>
<dbReference type="KEGG" id="snq:CP978_01835"/>
<dbReference type="EMBL" id="CP023747">
    <property type="protein sequence ID" value="QEV37466.1"/>
    <property type="molecule type" value="Genomic_DNA"/>
</dbReference>